<evidence type="ECO:0000313" key="4">
    <source>
        <dbReference type="Proteomes" id="UP001152797"/>
    </source>
</evidence>
<protein>
    <submittedName>
        <fullName evidence="3">Potassium voltage-gated channel protein eag</fullName>
    </submittedName>
</protein>
<evidence type="ECO:0000313" key="1">
    <source>
        <dbReference type="EMBL" id="CAI4012796.1"/>
    </source>
</evidence>
<evidence type="ECO:0000313" key="3">
    <source>
        <dbReference type="EMBL" id="CAL4800108.1"/>
    </source>
</evidence>
<accession>A0A9P1DNN4</accession>
<proteinExistence type="predicted"/>
<reference evidence="2" key="2">
    <citation type="submission" date="2024-04" db="EMBL/GenBank/DDBJ databases">
        <authorList>
            <person name="Chen Y."/>
            <person name="Shah S."/>
            <person name="Dougan E. K."/>
            <person name="Thang M."/>
            <person name="Chan C."/>
        </authorList>
    </citation>
    <scope>NUCLEOTIDE SEQUENCE [LARGE SCALE GENOMIC DNA]</scope>
</reference>
<sequence length="97" mass="10621">MERYDVSVDREPAKVVAQVEETETDVRGDYNIAGSNHNKPAYKKEQKVSGLDVMLYYWDDRDGVAFCGWWFGPKIGGDQAEGPGGGNVGGFRNGTCG</sequence>
<dbReference type="EMBL" id="CAMXCT010005591">
    <property type="protein sequence ID" value="CAI4012796.1"/>
    <property type="molecule type" value="Genomic_DNA"/>
</dbReference>
<reference evidence="1" key="1">
    <citation type="submission" date="2022-10" db="EMBL/GenBank/DDBJ databases">
        <authorList>
            <person name="Chen Y."/>
            <person name="Dougan E. K."/>
            <person name="Chan C."/>
            <person name="Rhodes N."/>
            <person name="Thang M."/>
        </authorList>
    </citation>
    <scope>NUCLEOTIDE SEQUENCE</scope>
</reference>
<comment type="caution">
    <text evidence="1">The sequence shown here is derived from an EMBL/GenBank/DDBJ whole genome shotgun (WGS) entry which is preliminary data.</text>
</comment>
<organism evidence="1">
    <name type="scientific">Cladocopium goreaui</name>
    <dbReference type="NCBI Taxonomy" id="2562237"/>
    <lineage>
        <taxon>Eukaryota</taxon>
        <taxon>Sar</taxon>
        <taxon>Alveolata</taxon>
        <taxon>Dinophyceae</taxon>
        <taxon>Suessiales</taxon>
        <taxon>Symbiodiniaceae</taxon>
        <taxon>Cladocopium</taxon>
    </lineage>
</organism>
<dbReference type="AlphaFoldDB" id="A0A9P1DNN4"/>
<dbReference type="OrthoDB" id="413812at2759"/>
<dbReference type="EMBL" id="CAMXCT020005591">
    <property type="protein sequence ID" value="CAL1166171.1"/>
    <property type="molecule type" value="Genomic_DNA"/>
</dbReference>
<name>A0A9P1DNN4_9DINO</name>
<dbReference type="EMBL" id="CAMXCT030005591">
    <property type="protein sequence ID" value="CAL4800108.1"/>
    <property type="molecule type" value="Genomic_DNA"/>
</dbReference>
<keyword evidence="4" id="KW-1185">Reference proteome</keyword>
<dbReference type="Proteomes" id="UP001152797">
    <property type="component" value="Unassembled WGS sequence"/>
</dbReference>
<gene>
    <name evidence="1" type="ORF">C1SCF055_LOCUS37823</name>
</gene>
<evidence type="ECO:0000313" key="2">
    <source>
        <dbReference type="EMBL" id="CAL1166171.1"/>
    </source>
</evidence>